<sequence length="264" mass="29593">MYDCVLRTFQVSACVLPGVLLFFDAPFGRFAVQSRWNWHGNASWMAMELVAPLTAVWFAWPHTSWMLALFVLHYVNRAVVQPLRSPARSPLHAVVVLSAVVFNLMNGYLLGTWLRGAGEAPTPCIRTAVGTVLGVLMYAAGLAGNMWHDQVLLELRKTPREGASVRTASSDYRIPYGGLYRWISYPNYLCEWIEWSGWALCCLCTLPHARAPLVSQAPVLFVLIEMAVMLPRAVRGHRWYHAQFGTTPSGAYPAERRAVVPFLL</sequence>
<feature type="transmembrane region" description="Helical" evidence="6">
    <location>
        <begin position="55"/>
        <end position="75"/>
    </location>
</feature>
<evidence type="ECO:0000256" key="6">
    <source>
        <dbReference type="SAM" id="Phobius"/>
    </source>
</evidence>
<protein>
    <recommendedName>
        <fullName evidence="7">3-oxo-5-alpha-steroid 4-dehydrogenase C-terminal domain-containing protein</fullName>
    </recommendedName>
</protein>
<dbReference type="Proteomes" id="UP000818624">
    <property type="component" value="Chromosome 1"/>
</dbReference>
<dbReference type="InterPro" id="IPR039357">
    <property type="entry name" value="SRD5A/TECR"/>
</dbReference>
<evidence type="ECO:0000256" key="4">
    <source>
        <dbReference type="ARBA" id="ARBA00022989"/>
    </source>
</evidence>
<evidence type="ECO:0000256" key="2">
    <source>
        <dbReference type="ARBA" id="ARBA00007742"/>
    </source>
</evidence>
<dbReference type="Pfam" id="PF02544">
    <property type="entry name" value="Steroid_dh"/>
    <property type="match status" value="1"/>
</dbReference>
<evidence type="ECO:0000259" key="7">
    <source>
        <dbReference type="Pfam" id="PF02544"/>
    </source>
</evidence>
<name>A0ABY8EJ62_MALFU</name>
<keyword evidence="3 6" id="KW-0812">Transmembrane</keyword>
<dbReference type="PANTHER" id="PTHR10556">
    <property type="entry name" value="3-OXO-5-ALPHA-STEROID 4-DEHYDROGENASE"/>
    <property type="match status" value="1"/>
</dbReference>
<evidence type="ECO:0000313" key="9">
    <source>
        <dbReference type="Proteomes" id="UP000818624"/>
    </source>
</evidence>
<comment type="similarity">
    <text evidence="2">Belongs to the steroid 5-alpha reductase family.</text>
</comment>
<evidence type="ECO:0000256" key="1">
    <source>
        <dbReference type="ARBA" id="ARBA00004141"/>
    </source>
</evidence>
<accession>A0ABY8EJ62</accession>
<dbReference type="PROSITE" id="PS50244">
    <property type="entry name" value="S5A_REDUCTASE"/>
    <property type="match status" value="1"/>
</dbReference>
<comment type="subcellular location">
    <subcellularLocation>
        <location evidence="1">Membrane</location>
        <topology evidence="1">Multi-pass membrane protein</topology>
    </subcellularLocation>
</comment>
<keyword evidence="5 6" id="KW-0472">Membrane</keyword>
<feature type="domain" description="3-oxo-5-alpha-steroid 4-dehydrogenase C-terminal" evidence="7">
    <location>
        <begin position="94"/>
        <end position="264"/>
    </location>
</feature>
<dbReference type="PANTHER" id="PTHR10556:SF43">
    <property type="entry name" value="STEROID 5-ALPHA-REDUCTASE DET2"/>
    <property type="match status" value="1"/>
</dbReference>
<organism evidence="8 9">
    <name type="scientific">Malassezia furfur</name>
    <name type="common">Pityriasis versicolor infection agent</name>
    <name type="synonym">Pityrosporum furfur</name>
    <dbReference type="NCBI Taxonomy" id="55194"/>
    <lineage>
        <taxon>Eukaryota</taxon>
        <taxon>Fungi</taxon>
        <taxon>Dikarya</taxon>
        <taxon>Basidiomycota</taxon>
        <taxon>Ustilaginomycotina</taxon>
        <taxon>Malasseziomycetes</taxon>
        <taxon>Malasseziales</taxon>
        <taxon>Malasseziaceae</taxon>
        <taxon>Malassezia</taxon>
    </lineage>
</organism>
<dbReference type="EMBL" id="CP046234">
    <property type="protein sequence ID" value="WFD45751.1"/>
    <property type="molecule type" value="Genomic_DNA"/>
</dbReference>
<keyword evidence="4 6" id="KW-1133">Transmembrane helix</keyword>
<gene>
    <name evidence="8" type="ORF">GLX27_000375</name>
</gene>
<reference evidence="8 9" key="1">
    <citation type="journal article" date="2020" name="Elife">
        <title>Loss of centromere function drives karyotype evolution in closely related Malassezia species.</title>
        <authorList>
            <person name="Sankaranarayanan S.R."/>
            <person name="Ianiri G."/>
            <person name="Coelho M.A."/>
            <person name="Reza M.H."/>
            <person name="Thimmappa B.C."/>
            <person name="Ganguly P."/>
            <person name="Vadnala R.N."/>
            <person name="Sun S."/>
            <person name="Siddharthan R."/>
            <person name="Tellgren-Roth C."/>
            <person name="Dawson T.L."/>
            <person name="Heitman J."/>
            <person name="Sanyal K."/>
        </authorList>
    </citation>
    <scope>NUCLEOTIDE SEQUENCE [LARGE SCALE GENOMIC DNA]</scope>
    <source>
        <strain evidence="8">CBS14141</strain>
    </source>
</reference>
<evidence type="ECO:0000256" key="5">
    <source>
        <dbReference type="ARBA" id="ARBA00023136"/>
    </source>
</evidence>
<keyword evidence="9" id="KW-1185">Reference proteome</keyword>
<evidence type="ECO:0000256" key="3">
    <source>
        <dbReference type="ARBA" id="ARBA00022692"/>
    </source>
</evidence>
<dbReference type="InterPro" id="IPR001104">
    <property type="entry name" value="3-oxo-5_a-steroid_4-DH_C"/>
</dbReference>
<feature type="transmembrane region" description="Helical" evidence="6">
    <location>
        <begin position="87"/>
        <end position="105"/>
    </location>
</feature>
<feature type="transmembrane region" description="Helical" evidence="6">
    <location>
        <begin position="125"/>
        <end position="147"/>
    </location>
</feature>
<evidence type="ECO:0000313" key="8">
    <source>
        <dbReference type="EMBL" id="WFD45751.1"/>
    </source>
</evidence>
<proteinExistence type="inferred from homology"/>